<keyword evidence="3" id="KW-0539">Nucleus</keyword>
<keyword evidence="2" id="KW-0819">tRNA processing</keyword>
<dbReference type="InParanoid" id="A8NQR7"/>
<feature type="compositionally biased region" description="Acidic residues" evidence="4">
    <location>
        <begin position="731"/>
        <end position="744"/>
    </location>
</feature>
<gene>
    <name evidence="8" type="ORF">CC1G_03445</name>
</gene>
<evidence type="ECO:0000256" key="1">
    <source>
        <dbReference type="ARBA" id="ARBA00004123"/>
    </source>
</evidence>
<feature type="region of interest" description="Disordered" evidence="4">
    <location>
        <begin position="1"/>
        <end position="52"/>
    </location>
</feature>
<evidence type="ECO:0000256" key="4">
    <source>
        <dbReference type="SAM" id="MobiDB-lite"/>
    </source>
</evidence>
<dbReference type="eggNOG" id="KOG3322">
    <property type="taxonomic scope" value="Eukaryota"/>
</dbReference>
<feature type="domain" description="POP1 C-terminal" evidence="7">
    <location>
        <begin position="745"/>
        <end position="782"/>
    </location>
</feature>
<protein>
    <submittedName>
        <fullName evidence="8">Ribonuclease P/MRP protein subunit</fullName>
    </submittedName>
</protein>
<dbReference type="Pfam" id="PF22770">
    <property type="entry name" value="POP1_C"/>
    <property type="match status" value="1"/>
</dbReference>
<dbReference type="PANTHER" id="PTHR22731:SF3">
    <property type="entry name" value="RIBONUCLEASES P_MRP PROTEIN SUBUNIT POP1"/>
    <property type="match status" value="1"/>
</dbReference>
<evidence type="ECO:0000259" key="5">
    <source>
        <dbReference type="Pfam" id="PF06978"/>
    </source>
</evidence>
<dbReference type="HOGENOM" id="CLU_007205_2_0_1"/>
<dbReference type="VEuPathDB" id="FungiDB:CC1G_03445"/>
<dbReference type="GeneID" id="6012198"/>
<dbReference type="PANTHER" id="PTHR22731">
    <property type="entry name" value="RIBONUCLEASES P/MRP PROTEIN SUBUNIT POP1"/>
    <property type="match status" value="1"/>
</dbReference>
<dbReference type="GO" id="GO:0000172">
    <property type="term" value="C:ribonuclease MRP complex"/>
    <property type="evidence" value="ECO:0007669"/>
    <property type="project" value="InterPro"/>
</dbReference>
<evidence type="ECO:0000313" key="8">
    <source>
        <dbReference type="EMBL" id="EAU86234.2"/>
    </source>
</evidence>
<dbReference type="EMBL" id="AACS02000008">
    <property type="protein sequence ID" value="EAU86234.2"/>
    <property type="molecule type" value="Genomic_DNA"/>
</dbReference>
<feature type="region of interest" description="Disordered" evidence="4">
    <location>
        <begin position="725"/>
        <end position="747"/>
    </location>
</feature>
<feature type="region of interest" description="Disordered" evidence="4">
    <location>
        <begin position="265"/>
        <end position="287"/>
    </location>
</feature>
<dbReference type="GO" id="GO:0001682">
    <property type="term" value="P:tRNA 5'-leader removal"/>
    <property type="evidence" value="ECO:0007669"/>
    <property type="project" value="InterPro"/>
</dbReference>
<comment type="subcellular location">
    <subcellularLocation>
        <location evidence="1">Nucleus</location>
    </subcellularLocation>
</comment>
<dbReference type="AlphaFoldDB" id="A8NQR7"/>
<dbReference type="STRING" id="240176.A8NQR7"/>
<evidence type="ECO:0000259" key="7">
    <source>
        <dbReference type="Pfam" id="PF22770"/>
    </source>
</evidence>
<feature type="domain" description="Pop1 N-terminal" evidence="5">
    <location>
        <begin position="127"/>
        <end position="202"/>
    </location>
</feature>
<proteinExistence type="predicted"/>
<keyword evidence="9" id="KW-1185">Reference proteome</keyword>
<evidence type="ECO:0000256" key="2">
    <source>
        <dbReference type="ARBA" id="ARBA00022694"/>
    </source>
</evidence>
<dbReference type="RefSeq" id="XP_001835663.2">
    <property type="nucleotide sequence ID" value="XM_001835611.2"/>
</dbReference>
<dbReference type="Pfam" id="PF08170">
    <property type="entry name" value="POPLD"/>
    <property type="match status" value="1"/>
</dbReference>
<dbReference type="InterPro" id="IPR039182">
    <property type="entry name" value="Pop1"/>
</dbReference>
<evidence type="ECO:0000313" key="9">
    <source>
        <dbReference type="Proteomes" id="UP000001861"/>
    </source>
</evidence>
<reference evidence="8 9" key="1">
    <citation type="journal article" date="2010" name="Proc. Natl. Acad. Sci. U.S.A.">
        <title>Insights into evolution of multicellular fungi from the assembled chromosomes of the mushroom Coprinopsis cinerea (Coprinus cinereus).</title>
        <authorList>
            <person name="Stajich J.E."/>
            <person name="Wilke S.K."/>
            <person name="Ahren D."/>
            <person name="Au C.H."/>
            <person name="Birren B.W."/>
            <person name="Borodovsky M."/>
            <person name="Burns C."/>
            <person name="Canback B."/>
            <person name="Casselton L.A."/>
            <person name="Cheng C.K."/>
            <person name="Deng J."/>
            <person name="Dietrich F.S."/>
            <person name="Fargo D.C."/>
            <person name="Farman M.L."/>
            <person name="Gathman A.C."/>
            <person name="Goldberg J."/>
            <person name="Guigo R."/>
            <person name="Hoegger P.J."/>
            <person name="Hooker J.B."/>
            <person name="Huggins A."/>
            <person name="James T.Y."/>
            <person name="Kamada T."/>
            <person name="Kilaru S."/>
            <person name="Kodira C."/>
            <person name="Kues U."/>
            <person name="Kupfer D."/>
            <person name="Kwan H.S."/>
            <person name="Lomsadze A."/>
            <person name="Li W."/>
            <person name="Lilly W.W."/>
            <person name="Ma L.J."/>
            <person name="Mackey A.J."/>
            <person name="Manning G."/>
            <person name="Martin F."/>
            <person name="Muraguchi H."/>
            <person name="Natvig D.O."/>
            <person name="Palmerini H."/>
            <person name="Ramesh M.A."/>
            <person name="Rehmeyer C.J."/>
            <person name="Roe B.A."/>
            <person name="Shenoy N."/>
            <person name="Stanke M."/>
            <person name="Ter-Hovhannisyan V."/>
            <person name="Tunlid A."/>
            <person name="Velagapudi R."/>
            <person name="Vision T.J."/>
            <person name="Zeng Q."/>
            <person name="Zolan M.E."/>
            <person name="Pukkila P.J."/>
        </authorList>
    </citation>
    <scope>NUCLEOTIDE SEQUENCE [LARGE SCALE GENOMIC DNA]</scope>
    <source>
        <strain evidence="9">Okayama-7 / 130 / ATCC MYA-4618 / FGSC 9003</strain>
    </source>
</reference>
<dbReference type="GO" id="GO:0005655">
    <property type="term" value="C:nucleolar ribonuclease P complex"/>
    <property type="evidence" value="ECO:0007669"/>
    <property type="project" value="InterPro"/>
</dbReference>
<comment type="caution">
    <text evidence="8">The sequence shown here is derived from an EMBL/GenBank/DDBJ whole genome shotgun (WGS) entry which is preliminary data.</text>
</comment>
<accession>A8NQR7</accession>
<dbReference type="OrthoDB" id="442863at2759"/>
<sequence>MSSVKRRKDGISTELSGRDKKKQRMAEAREIPVQAAGPSTPAQTGPAKVVPTNNSLAGLPTAIDVEKFAEARAFEINAMHTAMKSARWILDYPAHKAKYELQATMFGGFHFMDAKPKKSTRLPKRGKSKVVTRTDSFLSRQKDIAWLETHLWHCKRMHMEDIWGFKLATHPTEKAYRPSHRAAVQGSIIHDASYYSLVELRGPENVLVPVLELCCDPQSPSPGSIRFKTGARTLETHVYQPGAYPYDLISPISIIWQPLDVNNGQEKSLPSSSKPTQAPTITSSTQIPHGKLSAQTRCIWLRFHPSAHDEVVGALKTAASQHLATLSNGPEVQIQVTELKDQINVFEFMGPKSCQVLKGALNPVFDEEGKTESKKFWSSLGDVQTSGSLPRNMVVGLKVYDPRLKFPPRNAKPKATDATDLHPPTHIFPSVSLARSELWDESVRLGLAKPRYQKKELDIRRANNPIPGTELKPLRQDDRVPIILVQRSLEAQGDHSTRSESLHGWTVIVPSGWGMAFWNSLIFTGTRVGGQRERQVQAYESGTPYFPRDYIFTSAYNTFSKKREDELRTNWERKPPAKRVNYDKLGVIHPWLPEWNRILGLPEPPTVSEGFVPAEREEQQMDVDSVDQGVKPWLFRGAELRKIVESVSSSFMQTTFLDEINRLRSQRGLGPLDGGASRSVQLLQGALVTVRVTMTSRGTPDDMGIVYSMKDDEVNEELKKLANPKKRLVDPEDEEESGDEEEWPSSDRIIGRITTGHYSLARGGGFAIAAVPLVKMLELKKQMTR</sequence>
<organism evidence="8 9">
    <name type="scientific">Coprinopsis cinerea (strain Okayama-7 / 130 / ATCC MYA-4618 / FGSC 9003)</name>
    <name type="common">Inky cap fungus</name>
    <name type="synonym">Hormographiella aspergillata</name>
    <dbReference type="NCBI Taxonomy" id="240176"/>
    <lineage>
        <taxon>Eukaryota</taxon>
        <taxon>Fungi</taxon>
        <taxon>Dikarya</taxon>
        <taxon>Basidiomycota</taxon>
        <taxon>Agaricomycotina</taxon>
        <taxon>Agaricomycetes</taxon>
        <taxon>Agaricomycetidae</taxon>
        <taxon>Agaricales</taxon>
        <taxon>Agaricineae</taxon>
        <taxon>Psathyrellaceae</taxon>
        <taxon>Coprinopsis</taxon>
    </lineage>
</organism>
<dbReference type="KEGG" id="cci:CC1G_03445"/>
<dbReference type="InterPro" id="IPR009723">
    <property type="entry name" value="Pop1_N"/>
</dbReference>
<name>A8NQR7_COPC7</name>
<dbReference type="Pfam" id="PF06978">
    <property type="entry name" value="POP1_N"/>
    <property type="match status" value="1"/>
</dbReference>
<feature type="domain" description="POPLD" evidence="6">
    <location>
        <begin position="504"/>
        <end position="595"/>
    </location>
</feature>
<dbReference type="InterPro" id="IPR012590">
    <property type="entry name" value="POPLD_dom"/>
</dbReference>
<dbReference type="Proteomes" id="UP000001861">
    <property type="component" value="Unassembled WGS sequence"/>
</dbReference>
<dbReference type="OMA" id="KALSPMC"/>
<evidence type="ECO:0000259" key="6">
    <source>
        <dbReference type="Pfam" id="PF08170"/>
    </source>
</evidence>
<evidence type="ECO:0000256" key="3">
    <source>
        <dbReference type="ARBA" id="ARBA00023242"/>
    </source>
</evidence>
<dbReference type="FunCoup" id="A8NQR7">
    <property type="interactions" value="424"/>
</dbReference>
<dbReference type="InterPro" id="IPR055079">
    <property type="entry name" value="POP1_C"/>
</dbReference>